<dbReference type="EMBL" id="CP139368">
    <property type="protein sequence ID" value="WPR90191.1"/>
    <property type="molecule type" value="Genomic_DNA"/>
</dbReference>
<proteinExistence type="predicted"/>
<dbReference type="RefSeq" id="WP_320942904.1">
    <property type="nucleotide sequence ID" value="NZ_BAABEU010000003.1"/>
</dbReference>
<dbReference type="Pfam" id="PF20137">
    <property type="entry name" value="BubE"/>
    <property type="match status" value="1"/>
</dbReference>
<keyword evidence="2" id="KW-1185">Reference proteome</keyword>
<organism evidence="1 2">
    <name type="scientific">Microbacterium rhizosphaerae</name>
    <dbReference type="NCBI Taxonomy" id="1678237"/>
    <lineage>
        <taxon>Bacteria</taxon>
        <taxon>Bacillati</taxon>
        <taxon>Actinomycetota</taxon>
        <taxon>Actinomycetes</taxon>
        <taxon>Micrococcales</taxon>
        <taxon>Microbacteriaceae</taxon>
        <taxon>Microbacterium</taxon>
    </lineage>
</organism>
<dbReference type="Proteomes" id="UP001323798">
    <property type="component" value="Chromosome"/>
</dbReference>
<reference evidence="1 2" key="1">
    <citation type="submission" date="2023-11" db="EMBL/GenBank/DDBJ databases">
        <title>Genome sequence of Microbacterium rhizosphaerae KACC 19337.</title>
        <authorList>
            <person name="Choi H."/>
            <person name="Kim S."/>
            <person name="Kim Y."/>
            <person name="Kwon S.-W."/>
            <person name="Heo J."/>
        </authorList>
    </citation>
    <scope>NUCLEOTIDE SEQUENCE [LARGE SCALE GENOMIC DNA]</scope>
    <source>
        <strain evidence="1 2">KACC 19337</strain>
    </source>
</reference>
<accession>A0ABZ0SLB8</accession>
<protein>
    <submittedName>
        <fullName evidence="1">DUF6527 family protein</fullName>
    </submittedName>
</protein>
<gene>
    <name evidence="1" type="ORF">SM116_02575</name>
</gene>
<name>A0ABZ0SLB8_9MICO</name>
<evidence type="ECO:0000313" key="1">
    <source>
        <dbReference type="EMBL" id="WPR90191.1"/>
    </source>
</evidence>
<sequence>MTRRNRLAGVRFRAEIPQELDPGVLYVSMEHSTAIHSCMCGCGHEVVTPLGPGSWRLCYDGETITLTPSIGNGALPCRSHYIIRESQIIWQRGNPDPNSQLIIEERHGA</sequence>
<evidence type="ECO:0000313" key="2">
    <source>
        <dbReference type="Proteomes" id="UP001323798"/>
    </source>
</evidence>
<dbReference type="InterPro" id="IPR045384">
    <property type="entry name" value="DUF6527"/>
</dbReference>